<gene>
    <name evidence="1" type="ORF">GCM10009717_07440</name>
</gene>
<dbReference type="Proteomes" id="UP001499954">
    <property type="component" value="Unassembled WGS sequence"/>
</dbReference>
<organism evidence="1 2">
    <name type="scientific">Agromyces allii</name>
    <dbReference type="NCBI Taxonomy" id="393607"/>
    <lineage>
        <taxon>Bacteria</taxon>
        <taxon>Bacillati</taxon>
        <taxon>Actinomycetota</taxon>
        <taxon>Actinomycetes</taxon>
        <taxon>Micrococcales</taxon>
        <taxon>Microbacteriaceae</taxon>
        <taxon>Agromyces</taxon>
    </lineage>
</organism>
<evidence type="ECO:0000313" key="2">
    <source>
        <dbReference type="Proteomes" id="UP001499954"/>
    </source>
</evidence>
<evidence type="ECO:0000313" key="1">
    <source>
        <dbReference type="EMBL" id="GAA1943482.1"/>
    </source>
</evidence>
<name>A0ABN2Q3K4_9MICO</name>
<reference evidence="1 2" key="1">
    <citation type="journal article" date="2019" name="Int. J. Syst. Evol. Microbiol.">
        <title>The Global Catalogue of Microorganisms (GCM) 10K type strain sequencing project: providing services to taxonomists for standard genome sequencing and annotation.</title>
        <authorList>
            <consortium name="The Broad Institute Genomics Platform"/>
            <consortium name="The Broad Institute Genome Sequencing Center for Infectious Disease"/>
            <person name="Wu L."/>
            <person name="Ma J."/>
        </authorList>
    </citation>
    <scope>NUCLEOTIDE SEQUENCE [LARGE SCALE GENOMIC DNA]</scope>
    <source>
        <strain evidence="1 2">JCM 13584</strain>
    </source>
</reference>
<sequence>MPVDRSRILRTGVRTLAALATAAVAVGLVGAAALGTWPSSRAEAPSTVVEPEAVSQQRVCPGPVLAIGADAAEATAIESVGTASVVTASDPDDVDLELSWLASAENPDGAEDSGPLVIDAAAGAVESGMLAGAQSQTVGTDVLGGFAAASCTEAVEESWLVAGATTVGRSSLVLLSNPTAVAATVDVRVVGEAGPVEARSAIGITVPPRTQRVLSLAGLAPNLASPVVHVTSTGGAIAASLEQSVVEGLAPAGVELTGPTAPPAPSQIIPGLVIDGAAGVHADEDHADGDAFPALRLYSPGDEAVEVAIGIVPVDGGTGDAIDVDLQPGKVSDIPLGDLPAGTYTVRIDADGPVVAAARSTVAGTSDGSDDEATDAAAPADLAWFTAALPLLDSAVVAVASGPSPTLHLAAGPEGADAASVTVGGSTREVSVPPLGTVSVPLSRGTVLLEGVEGLTASVTYRGGDALASFPVAPPGPLDSPIRVYPR</sequence>
<dbReference type="RefSeq" id="WP_157414874.1">
    <property type="nucleotide sequence ID" value="NZ_BAAAMK010000001.1"/>
</dbReference>
<keyword evidence="2" id="KW-1185">Reference proteome</keyword>
<protein>
    <recommendedName>
        <fullName evidence="3">Large extracellular alpha-helical protein</fullName>
    </recommendedName>
</protein>
<dbReference type="EMBL" id="BAAAMK010000001">
    <property type="protein sequence ID" value="GAA1943482.1"/>
    <property type="molecule type" value="Genomic_DNA"/>
</dbReference>
<proteinExistence type="predicted"/>
<comment type="caution">
    <text evidence="1">The sequence shown here is derived from an EMBL/GenBank/DDBJ whole genome shotgun (WGS) entry which is preliminary data.</text>
</comment>
<dbReference type="Pfam" id="PF18986">
    <property type="entry name" value="DUF5719"/>
    <property type="match status" value="1"/>
</dbReference>
<dbReference type="InterPro" id="IPR043777">
    <property type="entry name" value="DUF5719"/>
</dbReference>
<evidence type="ECO:0008006" key="3">
    <source>
        <dbReference type="Google" id="ProtNLM"/>
    </source>
</evidence>
<accession>A0ABN2Q3K4</accession>